<keyword evidence="4" id="KW-1185">Reference proteome</keyword>
<dbReference type="InterPro" id="IPR013424">
    <property type="entry name" value="Ice-binding_C"/>
</dbReference>
<accession>A0ABQ2WLN0</accession>
<sequence length="336" mass="34775">MKKLLAVTAIAMSFSSQAALIDINAGLPRAAFVQTDMFSTNITSLGFNITNATSVYYQSAANALLNKTNVDVGDIFSDVGVTAINLVDGQSNFCERVGDPDEGVFCSNEFKLQASYNFFGLVQPLGGDLVGAILGGFIDIQVSKNITARTATPFETVASLAVTGSQSSGVGTTSAGISIFGVVDYSGLDVTDPLIKNFFSFSSPVTVNGVNSTNWVDLWTAGVAATPVQSLNSVLISTLSGPSNSVLPSISSLQYGQSTGDFSFTGSPLQNSIFANLAGFGVTPLNDVKVTARTGESLSGSVVVSAVPEPVSIALFGAGLLGMGLVSRRRREKSVN</sequence>
<dbReference type="Pfam" id="PF07589">
    <property type="entry name" value="PEP-CTERM"/>
    <property type="match status" value="1"/>
</dbReference>
<evidence type="ECO:0000313" key="4">
    <source>
        <dbReference type="Proteomes" id="UP000634667"/>
    </source>
</evidence>
<dbReference type="RefSeq" id="WP_189482789.1">
    <property type="nucleotide sequence ID" value="NZ_BMYR01000007.1"/>
</dbReference>
<dbReference type="NCBIfam" id="TIGR02595">
    <property type="entry name" value="PEP_CTERM"/>
    <property type="match status" value="1"/>
</dbReference>
<name>A0ABQ2WLN0_9ALTE</name>
<dbReference type="Proteomes" id="UP000634667">
    <property type="component" value="Unassembled WGS sequence"/>
</dbReference>
<feature type="signal peptide" evidence="1">
    <location>
        <begin position="1"/>
        <end position="18"/>
    </location>
</feature>
<keyword evidence="1" id="KW-0732">Signal</keyword>
<evidence type="ECO:0000259" key="2">
    <source>
        <dbReference type="Pfam" id="PF07589"/>
    </source>
</evidence>
<dbReference type="EMBL" id="BMYR01000007">
    <property type="protein sequence ID" value="GGW62822.1"/>
    <property type="molecule type" value="Genomic_DNA"/>
</dbReference>
<evidence type="ECO:0000313" key="3">
    <source>
        <dbReference type="EMBL" id="GGW62822.1"/>
    </source>
</evidence>
<gene>
    <name evidence="3" type="ORF">GCM10008111_18480</name>
</gene>
<evidence type="ECO:0000256" key="1">
    <source>
        <dbReference type="SAM" id="SignalP"/>
    </source>
</evidence>
<comment type="caution">
    <text evidence="3">The sequence shown here is derived from an EMBL/GenBank/DDBJ whole genome shotgun (WGS) entry which is preliminary data.</text>
</comment>
<feature type="domain" description="Ice-binding protein C-terminal" evidence="2">
    <location>
        <begin position="306"/>
        <end position="330"/>
    </location>
</feature>
<protein>
    <recommendedName>
        <fullName evidence="2">Ice-binding protein C-terminal domain-containing protein</fullName>
    </recommendedName>
</protein>
<reference evidence="4" key="1">
    <citation type="journal article" date="2019" name="Int. J. Syst. Evol. Microbiol.">
        <title>The Global Catalogue of Microorganisms (GCM) 10K type strain sequencing project: providing services to taxonomists for standard genome sequencing and annotation.</title>
        <authorList>
            <consortium name="The Broad Institute Genomics Platform"/>
            <consortium name="The Broad Institute Genome Sequencing Center for Infectious Disease"/>
            <person name="Wu L."/>
            <person name="Ma J."/>
        </authorList>
    </citation>
    <scope>NUCLEOTIDE SEQUENCE [LARGE SCALE GENOMIC DNA]</scope>
    <source>
        <strain evidence="4">KCTC 23723</strain>
    </source>
</reference>
<feature type="chain" id="PRO_5045360711" description="Ice-binding protein C-terminal domain-containing protein" evidence="1">
    <location>
        <begin position="19"/>
        <end position="336"/>
    </location>
</feature>
<organism evidence="3 4">
    <name type="scientific">Alishewanella tabrizica</name>
    <dbReference type="NCBI Taxonomy" id="671278"/>
    <lineage>
        <taxon>Bacteria</taxon>
        <taxon>Pseudomonadati</taxon>
        <taxon>Pseudomonadota</taxon>
        <taxon>Gammaproteobacteria</taxon>
        <taxon>Alteromonadales</taxon>
        <taxon>Alteromonadaceae</taxon>
        <taxon>Alishewanella</taxon>
    </lineage>
</organism>
<proteinExistence type="predicted"/>